<evidence type="ECO:0000256" key="1">
    <source>
        <dbReference type="SAM" id="MobiDB-lite"/>
    </source>
</evidence>
<proteinExistence type="predicted"/>
<sequence length="412" mass="47695">MWLQSGKELPQSDAPQPSPGLAEVETEPGADSRSQQEDLRMMNTCSNYSGRWRLIFHFLTPYNKFPDTLSSSRNSTEQEEKLLEVLRRHKKAIGWTLTNLPWINPSICMHKILFEEDALSQRLNPTLLDVVKKEVTKLLAVGIIYPISDSQWVSPIQVVPKKSRMTVIKNWQDEMLNQATRKDHFPLLFVDQVLEKLVGYMQIHIALVDQHKTTFTCLFGTFAYTRMLFRLCSAPNTFQRCMISIFSDLLEDYMEVFMDDFMVYAESFEACLDNLSRVLRRCVDSNLVLNFEKCHFMVTKGIILGHLVLARGIELDKAKINAIFSLPNPASLREVRSFLGHEGFYRQFIKDFSKIALTLSKLLQKDADFVFNQPYVDAFQELKRRLTFTPILKAPNWVLQLHARSSPRPTSW</sequence>
<feature type="region of interest" description="Disordered" evidence="1">
    <location>
        <begin position="1"/>
        <end position="39"/>
    </location>
</feature>
<dbReference type="AlphaFoldDB" id="A0A371HBA5"/>
<dbReference type="Pfam" id="PF00078">
    <property type="entry name" value="RVT_1"/>
    <property type="match status" value="1"/>
</dbReference>
<dbReference type="InterPro" id="IPR043128">
    <property type="entry name" value="Rev_trsase/Diguanyl_cyclase"/>
</dbReference>
<reference evidence="3" key="1">
    <citation type="submission" date="2018-05" db="EMBL/GenBank/DDBJ databases">
        <title>Draft genome of Mucuna pruriens seed.</title>
        <authorList>
            <person name="Nnadi N.E."/>
            <person name="Vos R."/>
            <person name="Hasami M.H."/>
            <person name="Devisetty U.K."/>
            <person name="Aguiy J.C."/>
        </authorList>
    </citation>
    <scope>NUCLEOTIDE SEQUENCE [LARGE SCALE GENOMIC DNA]</scope>
    <source>
        <strain evidence="3">JCA_2017</strain>
    </source>
</reference>
<dbReference type="Proteomes" id="UP000257109">
    <property type="component" value="Unassembled WGS sequence"/>
</dbReference>
<comment type="caution">
    <text evidence="3">The sequence shown here is derived from an EMBL/GenBank/DDBJ whole genome shotgun (WGS) entry which is preliminary data.</text>
</comment>
<dbReference type="CDD" id="cd01647">
    <property type="entry name" value="RT_LTR"/>
    <property type="match status" value="1"/>
</dbReference>
<dbReference type="EMBL" id="QJKJ01003075">
    <property type="protein sequence ID" value="RDY00081.1"/>
    <property type="molecule type" value="Genomic_DNA"/>
</dbReference>
<dbReference type="PANTHER" id="PTHR24559:SF444">
    <property type="entry name" value="REVERSE TRANSCRIPTASE DOMAIN-CONTAINING PROTEIN"/>
    <property type="match status" value="1"/>
</dbReference>
<dbReference type="InterPro" id="IPR053134">
    <property type="entry name" value="RNA-dir_DNA_polymerase"/>
</dbReference>
<evidence type="ECO:0000259" key="2">
    <source>
        <dbReference type="Pfam" id="PF00078"/>
    </source>
</evidence>
<dbReference type="InterPro" id="IPR043502">
    <property type="entry name" value="DNA/RNA_pol_sf"/>
</dbReference>
<gene>
    <name evidence="3" type="primary">pol</name>
    <name evidence="3" type="ORF">CR513_16767</name>
</gene>
<keyword evidence="4" id="KW-1185">Reference proteome</keyword>
<feature type="non-terminal residue" evidence="3">
    <location>
        <position position="1"/>
    </location>
</feature>
<dbReference type="FunFam" id="3.30.70.270:FF:000020">
    <property type="entry name" value="Transposon Tf2-6 polyprotein-like Protein"/>
    <property type="match status" value="1"/>
</dbReference>
<dbReference type="PANTHER" id="PTHR24559">
    <property type="entry name" value="TRANSPOSON TY3-I GAG-POL POLYPROTEIN"/>
    <property type="match status" value="1"/>
</dbReference>
<dbReference type="Gene3D" id="3.30.70.270">
    <property type="match status" value="2"/>
</dbReference>
<evidence type="ECO:0000313" key="3">
    <source>
        <dbReference type="EMBL" id="RDY00081.1"/>
    </source>
</evidence>
<feature type="domain" description="Reverse transcriptase" evidence="2">
    <location>
        <begin position="199"/>
        <end position="306"/>
    </location>
</feature>
<dbReference type="SUPFAM" id="SSF56672">
    <property type="entry name" value="DNA/RNA polymerases"/>
    <property type="match status" value="1"/>
</dbReference>
<evidence type="ECO:0000313" key="4">
    <source>
        <dbReference type="Proteomes" id="UP000257109"/>
    </source>
</evidence>
<name>A0A371HBA5_MUCPR</name>
<protein>
    <submittedName>
        <fullName evidence="3">Retrovirus-related Pol polyprotein from transposon 17.6</fullName>
    </submittedName>
</protein>
<dbReference type="InterPro" id="IPR000477">
    <property type="entry name" value="RT_dom"/>
</dbReference>
<accession>A0A371HBA5</accession>
<dbReference type="Gene3D" id="3.10.10.10">
    <property type="entry name" value="HIV Type 1 Reverse Transcriptase, subunit A, domain 1"/>
    <property type="match status" value="1"/>
</dbReference>
<dbReference type="OrthoDB" id="1922084at2759"/>
<organism evidence="3 4">
    <name type="scientific">Mucuna pruriens</name>
    <name type="common">Velvet bean</name>
    <name type="synonym">Dolichos pruriens</name>
    <dbReference type="NCBI Taxonomy" id="157652"/>
    <lineage>
        <taxon>Eukaryota</taxon>
        <taxon>Viridiplantae</taxon>
        <taxon>Streptophyta</taxon>
        <taxon>Embryophyta</taxon>
        <taxon>Tracheophyta</taxon>
        <taxon>Spermatophyta</taxon>
        <taxon>Magnoliopsida</taxon>
        <taxon>eudicotyledons</taxon>
        <taxon>Gunneridae</taxon>
        <taxon>Pentapetalae</taxon>
        <taxon>rosids</taxon>
        <taxon>fabids</taxon>
        <taxon>Fabales</taxon>
        <taxon>Fabaceae</taxon>
        <taxon>Papilionoideae</taxon>
        <taxon>50 kb inversion clade</taxon>
        <taxon>NPAAA clade</taxon>
        <taxon>indigoferoid/millettioid clade</taxon>
        <taxon>Phaseoleae</taxon>
        <taxon>Mucuna</taxon>
    </lineage>
</organism>